<protein>
    <submittedName>
        <fullName evidence="1">Uncharacterized protein</fullName>
    </submittedName>
</protein>
<gene>
    <name evidence="1" type="ORF">S12H4_55591</name>
</gene>
<accession>X1UX51</accession>
<comment type="caution">
    <text evidence="1">The sequence shown here is derived from an EMBL/GenBank/DDBJ whole genome shotgun (WGS) entry which is preliminary data.</text>
</comment>
<organism evidence="1">
    <name type="scientific">marine sediment metagenome</name>
    <dbReference type="NCBI Taxonomy" id="412755"/>
    <lineage>
        <taxon>unclassified sequences</taxon>
        <taxon>metagenomes</taxon>
        <taxon>ecological metagenomes</taxon>
    </lineage>
</organism>
<proteinExistence type="predicted"/>
<dbReference type="EMBL" id="BARW01035674">
    <property type="protein sequence ID" value="GAJ22078.1"/>
    <property type="molecule type" value="Genomic_DNA"/>
</dbReference>
<sequence>YSADDFCSLMKEAGFLNVQSNQLTAGVVCIYRGHKAEENTG</sequence>
<feature type="non-terminal residue" evidence="1">
    <location>
        <position position="1"/>
    </location>
</feature>
<name>X1UX51_9ZZZZ</name>
<dbReference type="AlphaFoldDB" id="X1UX51"/>
<dbReference type="Pfam" id="PF01209">
    <property type="entry name" value="Ubie_methyltran"/>
    <property type="match status" value="1"/>
</dbReference>
<evidence type="ECO:0000313" key="1">
    <source>
        <dbReference type="EMBL" id="GAJ22078.1"/>
    </source>
</evidence>
<reference evidence="1" key="1">
    <citation type="journal article" date="2014" name="Front. Microbiol.">
        <title>High frequency of phylogenetically diverse reductive dehalogenase-homologous genes in deep subseafloor sedimentary metagenomes.</title>
        <authorList>
            <person name="Kawai M."/>
            <person name="Futagami T."/>
            <person name="Toyoda A."/>
            <person name="Takaki Y."/>
            <person name="Nishi S."/>
            <person name="Hori S."/>
            <person name="Arai W."/>
            <person name="Tsubouchi T."/>
            <person name="Morono Y."/>
            <person name="Uchiyama I."/>
            <person name="Ito T."/>
            <person name="Fujiyama A."/>
            <person name="Inagaki F."/>
            <person name="Takami H."/>
        </authorList>
    </citation>
    <scope>NUCLEOTIDE SEQUENCE</scope>
    <source>
        <strain evidence="1">Expedition CK06-06</strain>
    </source>
</reference>